<gene>
    <name evidence="1" type="ORF">SBA1_460100</name>
</gene>
<name>A0A2U3KS55_9BACT</name>
<dbReference type="Proteomes" id="UP000238701">
    <property type="component" value="Unassembled WGS sequence"/>
</dbReference>
<organism evidence="1 2">
    <name type="scientific">Candidatus Sulfotelmatobacter kueseliae</name>
    <dbReference type="NCBI Taxonomy" id="2042962"/>
    <lineage>
        <taxon>Bacteria</taxon>
        <taxon>Pseudomonadati</taxon>
        <taxon>Acidobacteriota</taxon>
        <taxon>Terriglobia</taxon>
        <taxon>Terriglobales</taxon>
        <taxon>Candidatus Korobacteraceae</taxon>
        <taxon>Candidatus Sulfotelmatobacter</taxon>
    </lineage>
</organism>
<evidence type="ECO:0000313" key="1">
    <source>
        <dbReference type="EMBL" id="SPF42503.1"/>
    </source>
</evidence>
<accession>A0A2U3KS55</accession>
<evidence type="ECO:0000313" key="2">
    <source>
        <dbReference type="Proteomes" id="UP000238701"/>
    </source>
</evidence>
<reference evidence="2" key="1">
    <citation type="submission" date="2018-02" db="EMBL/GenBank/DDBJ databases">
        <authorList>
            <person name="Hausmann B."/>
        </authorList>
    </citation>
    <scope>NUCLEOTIDE SEQUENCE [LARGE SCALE GENOMIC DNA]</scope>
    <source>
        <strain evidence="2">Peat soil MAG SbA1</strain>
    </source>
</reference>
<sequence>MFTFEQFLQHSLFQGRQAAVAMRVCSGQTRAEFALFARLRATRGTTNRQRFLLCDFHAYTMRGNSPIKMVNCDHFAILREAHYLCRKGGRPALEFAAANVIR</sequence>
<dbReference type="AlphaFoldDB" id="A0A2U3KS55"/>
<dbReference type="EMBL" id="OMOD01000140">
    <property type="protein sequence ID" value="SPF42503.1"/>
    <property type="molecule type" value="Genomic_DNA"/>
</dbReference>
<proteinExistence type="predicted"/>
<protein>
    <submittedName>
        <fullName evidence="1">Uncharacterized protein</fullName>
    </submittedName>
</protein>